<dbReference type="GO" id="GO:0016491">
    <property type="term" value="F:oxidoreductase activity"/>
    <property type="evidence" value="ECO:0007669"/>
    <property type="project" value="UniProtKB-KW"/>
</dbReference>
<dbReference type="InterPro" id="IPR006094">
    <property type="entry name" value="Oxid_FAD_bind_N"/>
</dbReference>
<gene>
    <name evidence="8" type="ORF">AA23TX_09172</name>
</gene>
<dbReference type="AlphaFoldDB" id="A0A6I8M3G8"/>
<dbReference type="SUPFAM" id="SSF56176">
    <property type="entry name" value="FAD-binding/transporter-associated domain-like"/>
    <property type="match status" value="1"/>
</dbReference>
<dbReference type="PROSITE" id="PS51318">
    <property type="entry name" value="TAT"/>
    <property type="match status" value="1"/>
</dbReference>
<reference evidence="8 9" key="1">
    <citation type="submission" date="2019-09" db="EMBL/GenBank/DDBJ databases">
        <authorList>
            <person name="Leyn A S."/>
        </authorList>
    </citation>
    <scope>NUCLEOTIDE SEQUENCE [LARGE SCALE GENOMIC DNA]</scope>
    <source>
        <strain evidence="8">AA231_1</strain>
    </source>
</reference>
<dbReference type="InterPro" id="IPR016166">
    <property type="entry name" value="FAD-bd_PCMH"/>
</dbReference>
<dbReference type="Gene3D" id="3.40.462.20">
    <property type="match status" value="1"/>
</dbReference>
<evidence type="ECO:0000256" key="5">
    <source>
        <dbReference type="ARBA" id="ARBA00023002"/>
    </source>
</evidence>
<evidence type="ECO:0000256" key="3">
    <source>
        <dbReference type="ARBA" id="ARBA00022630"/>
    </source>
</evidence>
<dbReference type="InterPro" id="IPR036318">
    <property type="entry name" value="FAD-bd_PCMH-like_sf"/>
</dbReference>
<name>A0A6I8M3G8_9PSEU</name>
<feature type="compositionally biased region" description="Low complexity" evidence="6">
    <location>
        <begin position="35"/>
        <end position="49"/>
    </location>
</feature>
<protein>
    <submittedName>
        <fullName evidence="8">Oxidoreductase</fullName>
    </submittedName>
</protein>
<evidence type="ECO:0000256" key="1">
    <source>
        <dbReference type="ARBA" id="ARBA00001974"/>
    </source>
</evidence>
<dbReference type="InterPro" id="IPR006311">
    <property type="entry name" value="TAT_signal"/>
</dbReference>
<dbReference type="Gene3D" id="3.30.43.10">
    <property type="entry name" value="Uridine Diphospho-n-acetylenolpyruvylglucosamine Reductase, domain 2"/>
    <property type="match status" value="1"/>
</dbReference>
<proteinExistence type="inferred from homology"/>
<keyword evidence="4" id="KW-0274">FAD</keyword>
<comment type="cofactor">
    <cofactor evidence="1">
        <name>FAD</name>
        <dbReference type="ChEBI" id="CHEBI:57692"/>
    </cofactor>
</comment>
<dbReference type="PROSITE" id="PS51387">
    <property type="entry name" value="FAD_PCMH"/>
    <property type="match status" value="1"/>
</dbReference>
<accession>A0A6I8M3G8</accession>
<evidence type="ECO:0000313" key="9">
    <source>
        <dbReference type="Proteomes" id="UP000399805"/>
    </source>
</evidence>
<dbReference type="PANTHER" id="PTHR42973">
    <property type="entry name" value="BINDING OXIDOREDUCTASE, PUTATIVE (AFU_ORTHOLOGUE AFUA_1G17690)-RELATED"/>
    <property type="match status" value="1"/>
</dbReference>
<dbReference type="InterPro" id="IPR050416">
    <property type="entry name" value="FAD-linked_Oxidoreductase"/>
</dbReference>
<keyword evidence="9" id="KW-1185">Reference proteome</keyword>
<dbReference type="GO" id="GO:0071949">
    <property type="term" value="F:FAD binding"/>
    <property type="evidence" value="ECO:0007669"/>
    <property type="project" value="InterPro"/>
</dbReference>
<feature type="domain" description="FAD-binding PCMH-type" evidence="7">
    <location>
        <begin position="100"/>
        <end position="269"/>
    </location>
</feature>
<organism evidence="8 9">
    <name type="scientific">Amycolatopsis camponoti</name>
    <dbReference type="NCBI Taxonomy" id="2606593"/>
    <lineage>
        <taxon>Bacteria</taxon>
        <taxon>Bacillati</taxon>
        <taxon>Actinomycetota</taxon>
        <taxon>Actinomycetes</taxon>
        <taxon>Pseudonocardiales</taxon>
        <taxon>Pseudonocardiaceae</taxon>
        <taxon>Amycolatopsis</taxon>
    </lineage>
</organism>
<dbReference type="Proteomes" id="UP000399805">
    <property type="component" value="Unassembled WGS sequence"/>
</dbReference>
<comment type="similarity">
    <text evidence="2">Belongs to the oxygen-dependent FAD-linked oxidoreductase family.</text>
</comment>
<evidence type="ECO:0000256" key="6">
    <source>
        <dbReference type="SAM" id="MobiDB-lite"/>
    </source>
</evidence>
<dbReference type="Pfam" id="PF08031">
    <property type="entry name" value="BBE"/>
    <property type="match status" value="1"/>
</dbReference>
<evidence type="ECO:0000313" key="8">
    <source>
        <dbReference type="EMBL" id="VVJ24302.1"/>
    </source>
</evidence>
<dbReference type="InterPro" id="IPR016169">
    <property type="entry name" value="FAD-bd_PCMH_sub2"/>
</dbReference>
<keyword evidence="3" id="KW-0285">Flavoprotein</keyword>
<dbReference type="InterPro" id="IPR016167">
    <property type="entry name" value="FAD-bd_PCMH_sub1"/>
</dbReference>
<keyword evidence="5" id="KW-0560">Oxidoreductase</keyword>
<dbReference type="Gene3D" id="3.30.465.10">
    <property type="match status" value="1"/>
</dbReference>
<evidence type="ECO:0000256" key="4">
    <source>
        <dbReference type="ARBA" id="ARBA00022827"/>
    </source>
</evidence>
<evidence type="ECO:0000256" key="2">
    <source>
        <dbReference type="ARBA" id="ARBA00005466"/>
    </source>
</evidence>
<dbReference type="PANTHER" id="PTHR42973:SF39">
    <property type="entry name" value="FAD-BINDING PCMH-TYPE DOMAIN-CONTAINING PROTEIN"/>
    <property type="match status" value="1"/>
</dbReference>
<evidence type="ECO:0000259" key="7">
    <source>
        <dbReference type="PROSITE" id="PS51387"/>
    </source>
</evidence>
<dbReference type="Pfam" id="PF01565">
    <property type="entry name" value="FAD_binding_4"/>
    <property type="match status" value="1"/>
</dbReference>
<dbReference type="EMBL" id="CABVGP010000003">
    <property type="protein sequence ID" value="VVJ24302.1"/>
    <property type="molecule type" value="Genomic_DNA"/>
</dbReference>
<dbReference type="InterPro" id="IPR012951">
    <property type="entry name" value="BBE"/>
</dbReference>
<sequence length="504" mass="51303">MTGQPGGRPHVFDHMDRRAFLRVAGVSAAGAVAAACGPGTPSAPAASTGAPPPETSGPPTTRLPTGPPNWDDLRGKLAGGVVRPGGDGYDTAKRAFNPLFDGNNPVAIASASSAEDVQACVQAAAGRVTLAARSGGHSYAGYSVPQSGLVIDLSRMNKVDIQGTQAVIGAGAKLKDVYAGLARAGRALPAGSCPTVGIAGLTLGGGIGVLSRKYGLTCDHLSSAQVVTADGKVVTASASSEPDLFWALRGGGGGNFGIVTQFTFETDPAPNLTVFSLRFPSGSAAGVLGAWQQWIAAMPPELWANIVISGGSPVQCRVGGCYVGPPSGLNTLLNNLTTNAGARPTQRTVKSLDYLGAMNYFSGSSARQSFVASSRIITNPVDPAKVVALADGRAGMDLLIDGLGGKVGEPAKDATAFWHRDALASVQIYAPATVKTQAKVAQSVGEVVAGLAAAGAGGGYVNYIDPALPDWKAAYYGDNAKRLQDVARKYDPQNVFRFGQGLVV</sequence>
<feature type="region of interest" description="Disordered" evidence="6">
    <location>
        <begin position="35"/>
        <end position="70"/>
    </location>
</feature>